<dbReference type="EMBL" id="JACLYY010000019">
    <property type="protein sequence ID" value="MBM6739267.1"/>
    <property type="molecule type" value="Genomic_DNA"/>
</dbReference>
<dbReference type="Proteomes" id="UP000716906">
    <property type="component" value="Unassembled WGS sequence"/>
</dbReference>
<organism evidence="1 2">
    <name type="scientific">Faecalicatena fissicatena</name>
    <dbReference type="NCBI Taxonomy" id="290055"/>
    <lineage>
        <taxon>Bacteria</taxon>
        <taxon>Bacillati</taxon>
        <taxon>Bacillota</taxon>
        <taxon>Clostridia</taxon>
        <taxon>Lachnospirales</taxon>
        <taxon>Lachnospiraceae</taxon>
        <taxon>Faecalicatena</taxon>
    </lineage>
</organism>
<name>A0ABS2EC82_9FIRM</name>
<sequence>MANKYLSDLHLGHAHILEMSKRGERFADVDEMNRCFDINDHPVTLEELIENNRKWYGR</sequence>
<protein>
    <submittedName>
        <fullName evidence="1">Uncharacterized protein</fullName>
    </submittedName>
</protein>
<keyword evidence="2" id="KW-1185">Reference proteome</keyword>
<proteinExistence type="predicted"/>
<evidence type="ECO:0000313" key="1">
    <source>
        <dbReference type="EMBL" id="MBM6739267.1"/>
    </source>
</evidence>
<dbReference type="RefSeq" id="WP_205156377.1">
    <property type="nucleotide sequence ID" value="NZ_JACLYY010000019.1"/>
</dbReference>
<reference evidence="1 2" key="1">
    <citation type="journal article" date="2021" name="Sci. Rep.">
        <title>The distribution of antibiotic resistance genes in chicken gut microbiota commensals.</title>
        <authorList>
            <person name="Juricova H."/>
            <person name="Matiasovicova J."/>
            <person name="Kubasova T."/>
            <person name="Cejkova D."/>
            <person name="Rychlik I."/>
        </authorList>
    </citation>
    <scope>NUCLEOTIDE SEQUENCE [LARGE SCALE GENOMIC DNA]</scope>
    <source>
        <strain evidence="1 2">An773</strain>
    </source>
</reference>
<gene>
    <name evidence="1" type="ORF">H7U36_14360</name>
</gene>
<evidence type="ECO:0000313" key="2">
    <source>
        <dbReference type="Proteomes" id="UP000716906"/>
    </source>
</evidence>
<accession>A0ABS2EC82</accession>
<comment type="caution">
    <text evidence="1">The sequence shown here is derived from an EMBL/GenBank/DDBJ whole genome shotgun (WGS) entry which is preliminary data.</text>
</comment>